<name>A0ABX5VQM2_9MICO</name>
<evidence type="ECO:0000313" key="2">
    <source>
        <dbReference type="EMBL" id="QDB80776.1"/>
    </source>
</evidence>
<protein>
    <submittedName>
        <fullName evidence="2">Nucleoside/nucleotide kinase family protein</fullName>
    </submittedName>
</protein>
<keyword evidence="2" id="KW-0808">Transferase</keyword>
<feature type="domain" description="Phosphoribulokinase/uridine kinase" evidence="1">
    <location>
        <begin position="7"/>
        <end position="158"/>
    </location>
</feature>
<dbReference type="InterPro" id="IPR027417">
    <property type="entry name" value="P-loop_NTPase"/>
</dbReference>
<organism evidence="2 3">
    <name type="scientific">Georgenia wutianyii</name>
    <dbReference type="NCBI Taxonomy" id="2585135"/>
    <lineage>
        <taxon>Bacteria</taxon>
        <taxon>Bacillati</taxon>
        <taxon>Actinomycetota</taxon>
        <taxon>Actinomycetes</taxon>
        <taxon>Micrococcales</taxon>
        <taxon>Bogoriellaceae</taxon>
        <taxon>Georgenia</taxon>
    </lineage>
</organism>
<evidence type="ECO:0000313" key="3">
    <source>
        <dbReference type="Proteomes" id="UP000313948"/>
    </source>
</evidence>
<dbReference type="InterPro" id="IPR006083">
    <property type="entry name" value="PRK/URK"/>
</dbReference>
<keyword evidence="2" id="KW-0418">Kinase</keyword>
<accession>A0ABX5VQM2</accession>
<dbReference type="Gene3D" id="3.40.50.300">
    <property type="entry name" value="P-loop containing nucleotide triphosphate hydrolases"/>
    <property type="match status" value="1"/>
</dbReference>
<keyword evidence="3" id="KW-1185">Reference proteome</keyword>
<dbReference type="NCBIfam" id="NF006743">
    <property type="entry name" value="PRK09270.1-2"/>
    <property type="match status" value="1"/>
</dbReference>
<sequence length="190" mass="20766">MRPGRRILGITGAPGAGKSTLAQALMEALGDRARLVGMDGFHLAEAELRRLGRHDRKGAPDTFDALGYVALLRRLRVGDERVVYAPVFNRALEEPIACAVPVPREVQLVVTEGNYLLVDDGDWAGVRSLLDECWYVDLPADVRVARLIARHERYGRSPAEARDRSLGSDQRNAEVIAATRGRADLLVSGA</sequence>
<evidence type="ECO:0000259" key="1">
    <source>
        <dbReference type="Pfam" id="PF00485"/>
    </source>
</evidence>
<dbReference type="Proteomes" id="UP000313948">
    <property type="component" value="Chromosome"/>
</dbReference>
<gene>
    <name evidence="2" type="ORF">FE251_09410</name>
</gene>
<reference evidence="2 3" key="1">
    <citation type="submission" date="2019-05" db="EMBL/GenBank/DDBJ databases">
        <title>Georgenia *** sp. nov., and Georgenia *** sp. nov., isolated from the intestinal contents of plateau pika (Ochotona curzoniae) in the Qinghai-Tibet plateau of China.</title>
        <authorList>
            <person name="Tian Z."/>
        </authorList>
    </citation>
    <scope>NUCLEOTIDE SEQUENCE [LARGE SCALE GENOMIC DNA]</scope>
    <source>
        <strain evidence="2 3">Z294</strain>
    </source>
</reference>
<dbReference type="SUPFAM" id="SSF52540">
    <property type="entry name" value="P-loop containing nucleoside triphosphate hydrolases"/>
    <property type="match status" value="1"/>
</dbReference>
<dbReference type="Pfam" id="PF00485">
    <property type="entry name" value="PRK"/>
    <property type="match status" value="1"/>
</dbReference>
<proteinExistence type="predicted"/>
<dbReference type="PANTHER" id="PTHR10285">
    <property type="entry name" value="URIDINE KINASE"/>
    <property type="match status" value="1"/>
</dbReference>
<dbReference type="EMBL" id="CP040899">
    <property type="protein sequence ID" value="QDB80776.1"/>
    <property type="molecule type" value="Genomic_DNA"/>
</dbReference>
<dbReference type="GO" id="GO:0016301">
    <property type="term" value="F:kinase activity"/>
    <property type="evidence" value="ECO:0007669"/>
    <property type="project" value="UniProtKB-KW"/>
</dbReference>